<name>A0AAW1S485_9CHLO</name>
<dbReference type="GO" id="GO:0046856">
    <property type="term" value="P:phosphatidylinositol dephosphorylation"/>
    <property type="evidence" value="ECO:0007669"/>
    <property type="project" value="InterPro"/>
</dbReference>
<organism evidence="4 5">
    <name type="scientific">Elliptochloris bilobata</name>
    <dbReference type="NCBI Taxonomy" id="381761"/>
    <lineage>
        <taxon>Eukaryota</taxon>
        <taxon>Viridiplantae</taxon>
        <taxon>Chlorophyta</taxon>
        <taxon>core chlorophytes</taxon>
        <taxon>Trebouxiophyceae</taxon>
        <taxon>Trebouxiophyceae incertae sedis</taxon>
        <taxon>Elliptochloris clade</taxon>
        <taxon>Elliptochloris</taxon>
    </lineage>
</organism>
<dbReference type="PANTHER" id="PTHR11200">
    <property type="entry name" value="INOSITOL 5-PHOSPHATASE"/>
    <property type="match status" value="1"/>
</dbReference>
<feature type="compositionally biased region" description="Low complexity" evidence="2">
    <location>
        <begin position="35"/>
        <end position="55"/>
    </location>
</feature>
<dbReference type="Gene3D" id="3.60.10.10">
    <property type="entry name" value="Endonuclease/exonuclease/phosphatase"/>
    <property type="match status" value="1"/>
</dbReference>
<dbReference type="InterPro" id="IPR000300">
    <property type="entry name" value="IPPc"/>
</dbReference>
<dbReference type="InterPro" id="IPR046985">
    <property type="entry name" value="IP5"/>
</dbReference>
<feature type="region of interest" description="Disordered" evidence="2">
    <location>
        <begin position="22"/>
        <end position="61"/>
    </location>
</feature>
<dbReference type="EMBL" id="JALJOU010000012">
    <property type="protein sequence ID" value="KAK9840841.1"/>
    <property type="molecule type" value="Genomic_DNA"/>
</dbReference>
<dbReference type="Pfam" id="PF22669">
    <property type="entry name" value="Exo_endo_phos2"/>
    <property type="match status" value="2"/>
</dbReference>
<comment type="caution">
    <text evidence="4">The sequence shown here is derived from an EMBL/GenBank/DDBJ whole genome shotgun (WGS) entry which is preliminary data.</text>
</comment>
<evidence type="ECO:0000313" key="4">
    <source>
        <dbReference type="EMBL" id="KAK9840841.1"/>
    </source>
</evidence>
<proteinExistence type="inferred from homology"/>
<evidence type="ECO:0000313" key="5">
    <source>
        <dbReference type="Proteomes" id="UP001445335"/>
    </source>
</evidence>
<evidence type="ECO:0000259" key="3">
    <source>
        <dbReference type="SMART" id="SM00128"/>
    </source>
</evidence>
<dbReference type="InterPro" id="IPR036691">
    <property type="entry name" value="Endo/exonu/phosph_ase_sf"/>
</dbReference>
<dbReference type="Gene3D" id="2.60.40.10">
    <property type="entry name" value="Immunoglobulins"/>
    <property type="match status" value="1"/>
</dbReference>
<dbReference type="AlphaFoldDB" id="A0AAW1S485"/>
<comment type="similarity">
    <text evidence="1">Belongs to the inositol polyphosphate 5-phosphatase family.</text>
</comment>
<dbReference type="InterPro" id="IPR048869">
    <property type="entry name" value="OCRL-1_2_ASH"/>
</dbReference>
<dbReference type="Proteomes" id="UP001445335">
    <property type="component" value="Unassembled WGS sequence"/>
</dbReference>
<dbReference type="InterPro" id="IPR013783">
    <property type="entry name" value="Ig-like_fold"/>
</dbReference>
<protein>
    <recommendedName>
        <fullName evidence="3">Inositol polyphosphate-related phosphatase domain-containing protein</fullName>
    </recommendedName>
</protein>
<feature type="region of interest" description="Disordered" evidence="2">
    <location>
        <begin position="708"/>
        <end position="728"/>
    </location>
</feature>
<reference evidence="4 5" key="1">
    <citation type="journal article" date="2024" name="Nat. Commun.">
        <title>Phylogenomics reveals the evolutionary origins of lichenization in chlorophyte algae.</title>
        <authorList>
            <person name="Puginier C."/>
            <person name="Libourel C."/>
            <person name="Otte J."/>
            <person name="Skaloud P."/>
            <person name="Haon M."/>
            <person name="Grisel S."/>
            <person name="Petersen M."/>
            <person name="Berrin J.G."/>
            <person name="Delaux P.M."/>
            <person name="Dal Grande F."/>
            <person name="Keller J."/>
        </authorList>
    </citation>
    <scope>NUCLEOTIDE SEQUENCE [LARGE SCALE GENOMIC DNA]</scope>
    <source>
        <strain evidence="4 5">SAG 245.80</strain>
    </source>
</reference>
<dbReference type="SUPFAM" id="SSF56219">
    <property type="entry name" value="DNase I-like"/>
    <property type="match status" value="1"/>
</dbReference>
<keyword evidence="5" id="KW-1185">Reference proteome</keyword>
<evidence type="ECO:0000256" key="2">
    <source>
        <dbReference type="SAM" id="MobiDB-lite"/>
    </source>
</evidence>
<evidence type="ECO:0000256" key="1">
    <source>
        <dbReference type="ARBA" id="ARBA00010768"/>
    </source>
</evidence>
<dbReference type="Pfam" id="PF21310">
    <property type="entry name" value="OCRL-like_ASH"/>
    <property type="match status" value="1"/>
</dbReference>
<gene>
    <name evidence="4" type="ORF">WJX81_008338</name>
</gene>
<dbReference type="SMART" id="SM00128">
    <property type="entry name" value="IPPc"/>
    <property type="match status" value="1"/>
</dbReference>
<sequence length="1069" mass="109686">MKAFFGLKEKAGGAMKSGIARVSSIKRPFSDNQKSAGSRSGSSGSLASEAPAAPIRTPPPAGACAEDLDPVLVHLLRNARSEAVRREFRAAPAGSYTERHDVTLLAGTYNVNGRLPPPALDLRPWLDAGAGADIVAVAFQECVPLSASNVVMGASLDAAAAWDRLIELALNGAAHGGAGPLEMGFSKGAAPSSAAYVQVAGKQMVGVYLSVWVHRRLLPAVRGVQVTAVGTGVLGYMGNKGAVAARLRVHDSGVCLVAAHLSSGQAEGDELRRNYDYAEVVRRGCFPPEDAAAFAAGPCEAMPSGAGPDAGAQQLPGVTKVAGTCARMGQWGAARGLLEHEHLVWMGDLNYRLSLPDPEVRALLRAGDLAALAESDELTRVRHQGRAFEGWAEGPLNFAPTYKFRRGTSVYVGEADDEEDGADLGAMAAASFSGAAPALSEHSATSQGPAVEKEKLRTPAWTDRVLWRPHSGAAQLSYGSCCALTLSDHRPVAATFLLQTREYVRDRVDAELDASRRRVDALEMAALPRCELQPTLADAGTVLYAAERVVRLRLCNTGQVAAQWAWVPLPGAMLGDEADAALRIGPRWADLEPEGGEVLAGEAADLRVRIYVTGGSSGTADLLASAQACQLDAVLVLRIQGGNDIFCSIAGAYAPSFFGVALPTLAGLPRPLIALGTGQGADPARVANGSDQACSTAEPAALRVRLRTPPGAAREPPPTADSSFYSPSSSMAGSPFARDAGGARAFSPAADGAAAVHAAAPQPLPSEASDPWGFAALQLSGDPAPAVRAPGREPLAAAEALKGSLVGVPGRGASSGNARGGNACVDAGPRASESDEAMASLPVERGPAADGICGLVPPELRALTAFLRSCELQLSPAVFLAAADAARAASADGAGGADGGAPPHRRPSGGVSAVAAVHAIREALDRGEQVPEGTTAQSAAATLLAFFAALPWPLMPPAAMQVCEVCVPSASAAASLLADALSPAEWAVFRHVTGLFREALAAAAAPCGPLAVLLAELWFPPAMPGFGCAGRGLRPEDVAGLQRLAEGFEEVAARRAAFVALFLDPDGAL</sequence>
<dbReference type="GO" id="GO:0004439">
    <property type="term" value="F:phosphatidylinositol-4,5-bisphosphate 5-phosphatase activity"/>
    <property type="evidence" value="ECO:0007669"/>
    <property type="project" value="TreeGrafter"/>
</dbReference>
<feature type="domain" description="Inositol polyphosphate-related phosphatase" evidence="3">
    <location>
        <begin position="100"/>
        <end position="509"/>
    </location>
</feature>
<dbReference type="PANTHER" id="PTHR11200:SF300">
    <property type="entry name" value="TYPE II INOSITOL 1,4,5-TRISPHOSPHATE 5-PHOSPHATASE"/>
    <property type="match status" value="1"/>
</dbReference>
<accession>A0AAW1S485</accession>